<dbReference type="STRING" id="796604.A0A2X0LTU8"/>
<evidence type="ECO:0000256" key="2">
    <source>
        <dbReference type="ARBA" id="ARBA00008066"/>
    </source>
</evidence>
<feature type="compositionally biased region" description="Low complexity" evidence="9">
    <location>
        <begin position="114"/>
        <end position="136"/>
    </location>
</feature>
<reference evidence="12 13" key="1">
    <citation type="submission" date="2016-11" db="EMBL/GenBank/DDBJ databases">
        <authorList>
            <person name="Jaros S."/>
            <person name="Januszkiewicz K."/>
            <person name="Wedrychowicz H."/>
        </authorList>
    </citation>
    <scope>NUCLEOTIDE SEQUENCE [LARGE SCALE GENOMIC DNA]</scope>
</reference>
<evidence type="ECO:0000256" key="5">
    <source>
        <dbReference type="ARBA" id="ARBA00022692"/>
    </source>
</evidence>
<dbReference type="Proteomes" id="UP000249464">
    <property type="component" value="Unassembled WGS sequence"/>
</dbReference>
<comment type="subcellular location">
    <subcellularLocation>
        <location evidence="1">Vacuole membrane</location>
        <topology evidence="1">Multi-pass membrane protein</topology>
    </subcellularLocation>
</comment>
<keyword evidence="13" id="KW-1185">Reference proteome</keyword>
<evidence type="ECO:0000256" key="4">
    <source>
        <dbReference type="ARBA" id="ARBA00022554"/>
    </source>
</evidence>
<evidence type="ECO:0000256" key="6">
    <source>
        <dbReference type="ARBA" id="ARBA00022970"/>
    </source>
</evidence>
<feature type="transmembrane region" description="Helical" evidence="10">
    <location>
        <begin position="389"/>
        <end position="417"/>
    </location>
</feature>
<keyword evidence="3" id="KW-0813">Transport</keyword>
<name>A0A2X0LTU8_9BASI</name>
<feature type="transmembrane region" description="Helical" evidence="10">
    <location>
        <begin position="291"/>
        <end position="307"/>
    </location>
</feature>
<protein>
    <submittedName>
        <fullName evidence="12">BQ5605_C014g07545 protein</fullName>
    </submittedName>
</protein>
<evidence type="ECO:0000313" key="13">
    <source>
        <dbReference type="Proteomes" id="UP000249464"/>
    </source>
</evidence>
<dbReference type="InterPro" id="IPR013057">
    <property type="entry name" value="AA_transpt_TM"/>
</dbReference>
<evidence type="ECO:0000256" key="9">
    <source>
        <dbReference type="SAM" id="MobiDB-lite"/>
    </source>
</evidence>
<organism evidence="12 13">
    <name type="scientific">Microbotryum silenes-dioicae</name>
    <dbReference type="NCBI Taxonomy" id="796604"/>
    <lineage>
        <taxon>Eukaryota</taxon>
        <taxon>Fungi</taxon>
        <taxon>Dikarya</taxon>
        <taxon>Basidiomycota</taxon>
        <taxon>Pucciniomycotina</taxon>
        <taxon>Microbotryomycetes</taxon>
        <taxon>Microbotryales</taxon>
        <taxon>Microbotryaceae</taxon>
        <taxon>Microbotryum</taxon>
    </lineage>
</organism>
<feature type="transmembrane region" description="Helical" evidence="10">
    <location>
        <begin position="546"/>
        <end position="571"/>
    </location>
</feature>
<keyword evidence="4" id="KW-0926">Vacuole</keyword>
<evidence type="ECO:0000313" key="12">
    <source>
        <dbReference type="EMBL" id="SGY19041.1"/>
    </source>
</evidence>
<gene>
    <name evidence="12" type="primary">BQ5605_C014g07545</name>
    <name evidence="12" type="ORF">BQ5605_C014G07545</name>
</gene>
<feature type="transmembrane region" description="Helical" evidence="10">
    <location>
        <begin position="170"/>
        <end position="193"/>
    </location>
</feature>
<dbReference type="GO" id="GO:0015194">
    <property type="term" value="F:L-serine transmembrane transporter activity"/>
    <property type="evidence" value="ECO:0007669"/>
    <property type="project" value="TreeGrafter"/>
</dbReference>
<evidence type="ECO:0000256" key="8">
    <source>
        <dbReference type="ARBA" id="ARBA00023136"/>
    </source>
</evidence>
<comment type="similarity">
    <text evidence="2">Belongs to the amino acid/polyamine transporter 2 family.</text>
</comment>
<keyword evidence="8 10" id="KW-0472">Membrane</keyword>
<accession>A0A2X0LTU8</accession>
<evidence type="ECO:0000259" key="11">
    <source>
        <dbReference type="Pfam" id="PF01490"/>
    </source>
</evidence>
<evidence type="ECO:0000256" key="1">
    <source>
        <dbReference type="ARBA" id="ARBA00004128"/>
    </source>
</evidence>
<dbReference type="GO" id="GO:0005313">
    <property type="term" value="F:L-glutamate transmembrane transporter activity"/>
    <property type="evidence" value="ECO:0007669"/>
    <property type="project" value="TreeGrafter"/>
</dbReference>
<dbReference type="PANTHER" id="PTHR22950:SF678">
    <property type="entry name" value="VACUOLAR AMINO ACID TRANSPORTER 5-RELATED"/>
    <property type="match status" value="1"/>
</dbReference>
<feature type="transmembrane region" description="Helical" evidence="10">
    <location>
        <begin position="511"/>
        <end position="534"/>
    </location>
</feature>
<dbReference type="Pfam" id="PF01490">
    <property type="entry name" value="Aa_trans"/>
    <property type="match status" value="1"/>
</dbReference>
<dbReference type="GO" id="GO:0061459">
    <property type="term" value="F:L-arginine transmembrane transporter activity"/>
    <property type="evidence" value="ECO:0007669"/>
    <property type="project" value="TreeGrafter"/>
</dbReference>
<evidence type="ECO:0000256" key="3">
    <source>
        <dbReference type="ARBA" id="ARBA00022448"/>
    </source>
</evidence>
<feature type="transmembrane region" description="Helical" evidence="10">
    <location>
        <begin position="247"/>
        <end position="271"/>
    </location>
</feature>
<feature type="compositionally biased region" description="Low complexity" evidence="9">
    <location>
        <begin position="78"/>
        <end position="88"/>
    </location>
</feature>
<feature type="transmembrane region" description="Helical" evidence="10">
    <location>
        <begin position="355"/>
        <end position="377"/>
    </location>
</feature>
<keyword evidence="7 10" id="KW-1133">Transmembrane helix</keyword>
<evidence type="ECO:0000256" key="7">
    <source>
        <dbReference type="ARBA" id="ARBA00022989"/>
    </source>
</evidence>
<dbReference type="PANTHER" id="PTHR22950">
    <property type="entry name" value="AMINO ACID TRANSPORTER"/>
    <property type="match status" value="1"/>
</dbReference>
<feature type="transmembrane region" description="Helical" evidence="10">
    <location>
        <begin position="199"/>
        <end position="219"/>
    </location>
</feature>
<dbReference type="GO" id="GO:0005290">
    <property type="term" value="F:L-histidine transmembrane transporter activity"/>
    <property type="evidence" value="ECO:0007669"/>
    <property type="project" value="TreeGrafter"/>
</dbReference>
<feature type="region of interest" description="Disordered" evidence="9">
    <location>
        <begin position="48"/>
        <end position="151"/>
    </location>
</feature>
<keyword evidence="5 10" id="KW-0812">Transmembrane</keyword>
<dbReference type="GO" id="GO:0015189">
    <property type="term" value="F:L-lysine transmembrane transporter activity"/>
    <property type="evidence" value="ECO:0007669"/>
    <property type="project" value="TreeGrafter"/>
</dbReference>
<evidence type="ECO:0000256" key="10">
    <source>
        <dbReference type="SAM" id="Phobius"/>
    </source>
</evidence>
<feature type="transmembrane region" description="Helical" evidence="10">
    <location>
        <begin position="314"/>
        <end position="335"/>
    </location>
</feature>
<dbReference type="AlphaFoldDB" id="A0A2X0LTU8"/>
<feature type="transmembrane region" description="Helical" evidence="10">
    <location>
        <begin position="487"/>
        <end position="505"/>
    </location>
</feature>
<dbReference type="GO" id="GO:0000329">
    <property type="term" value="C:fungal-type vacuole membrane"/>
    <property type="evidence" value="ECO:0007669"/>
    <property type="project" value="TreeGrafter"/>
</dbReference>
<keyword evidence="6" id="KW-0029">Amino-acid transport</keyword>
<sequence length="602" mass="64645">MQSPRADLACIQHHIAPCFSPQAQTRVDHYILAPRRASRKGISSLPILLSGARSGQDRPREEACVSEQPRPAPPSTAIPPSTTTASSPPIQPSPPTMPRLSSSDEEDAPPPPKSSASPNTTTGAATATRTAARTSIPRPPPDLTSPLLGSRSSVHGQSAIKLQRQGEASMFGCVANLANTIIGTGALAMPHAFASGGMFPGVLTVIWCGLCAALGLYFLSRSAAQAPHRAASFAALSRLTFPKLGRVFDLAIFLKCFGVSISYLIVIGGLMPRVVYSFWSSSPDWLLDRRLWILLAMSMLCPLAFLRKLDSLKFTSYIALCAVANLVFVVIYMSFHTHDLPPRGTVEAIHLGPKFVQSLPVQIFAFTCAQNLFAVFNELKTNSQHRLNLVIGTSLGSAAIIYEILGILGYLCFGNLVGSNIIEMYPHSLLVSICQLGLVILVLFSYPLQLHPARASLDKVLYPPTDEGVQPGGDEDHASPEIPLGRFVLESGGILLTTFCISMFVSSLEVVLGFVGATGSTTISFILPAIFFLSLFKTSSTRQDRLLRISAWCLLVWGVLVMVVCLTLNAYHLTQTPPKENGTGHDSLAILGTLGSIAARWV</sequence>
<dbReference type="GO" id="GO:0005302">
    <property type="term" value="F:L-tyrosine transmembrane transporter activity"/>
    <property type="evidence" value="ECO:0007669"/>
    <property type="project" value="TreeGrafter"/>
</dbReference>
<dbReference type="EMBL" id="FQNC01000016">
    <property type="protein sequence ID" value="SGY19041.1"/>
    <property type="molecule type" value="Genomic_DNA"/>
</dbReference>
<feature type="domain" description="Amino acid transporter transmembrane" evidence="11">
    <location>
        <begin position="168"/>
        <end position="565"/>
    </location>
</feature>
<feature type="transmembrane region" description="Helical" evidence="10">
    <location>
        <begin position="429"/>
        <end position="448"/>
    </location>
</feature>
<proteinExistence type="inferred from homology"/>